<dbReference type="AlphaFoldDB" id="A0A4C1X0E8"/>
<evidence type="ECO:0000313" key="2">
    <source>
        <dbReference type="Proteomes" id="UP000299102"/>
    </source>
</evidence>
<evidence type="ECO:0000313" key="1">
    <source>
        <dbReference type="EMBL" id="GBP56633.1"/>
    </source>
</evidence>
<proteinExistence type="predicted"/>
<protein>
    <submittedName>
        <fullName evidence="1">Uncharacterized protein</fullName>
    </submittedName>
</protein>
<reference evidence="1 2" key="1">
    <citation type="journal article" date="2019" name="Commun. Biol.">
        <title>The bagworm genome reveals a unique fibroin gene that provides high tensile strength.</title>
        <authorList>
            <person name="Kono N."/>
            <person name="Nakamura H."/>
            <person name="Ohtoshi R."/>
            <person name="Tomita M."/>
            <person name="Numata K."/>
            <person name="Arakawa K."/>
        </authorList>
    </citation>
    <scope>NUCLEOTIDE SEQUENCE [LARGE SCALE GENOMIC DNA]</scope>
</reference>
<organism evidence="1 2">
    <name type="scientific">Eumeta variegata</name>
    <name type="common">Bagworm moth</name>
    <name type="synonym">Eumeta japonica</name>
    <dbReference type="NCBI Taxonomy" id="151549"/>
    <lineage>
        <taxon>Eukaryota</taxon>
        <taxon>Metazoa</taxon>
        <taxon>Ecdysozoa</taxon>
        <taxon>Arthropoda</taxon>
        <taxon>Hexapoda</taxon>
        <taxon>Insecta</taxon>
        <taxon>Pterygota</taxon>
        <taxon>Neoptera</taxon>
        <taxon>Endopterygota</taxon>
        <taxon>Lepidoptera</taxon>
        <taxon>Glossata</taxon>
        <taxon>Ditrysia</taxon>
        <taxon>Tineoidea</taxon>
        <taxon>Psychidae</taxon>
        <taxon>Oiketicinae</taxon>
        <taxon>Eumeta</taxon>
    </lineage>
</organism>
<sequence>MNSAAVGQLRRTEKEAAALCRLSQKKTVPAMKNLSQENRRITGEKIGSGNRHESLQNHYGAVFPDGRIKSKAVVKSSSTDFVTFELKLNFSEDFNSNIILQKLETN</sequence>
<comment type="caution">
    <text evidence="1">The sequence shown here is derived from an EMBL/GenBank/DDBJ whole genome shotgun (WGS) entry which is preliminary data.</text>
</comment>
<name>A0A4C1X0E8_EUMVA</name>
<accession>A0A4C1X0E8</accession>
<keyword evidence="2" id="KW-1185">Reference proteome</keyword>
<dbReference type="Proteomes" id="UP000299102">
    <property type="component" value="Unassembled WGS sequence"/>
</dbReference>
<dbReference type="EMBL" id="BGZK01000697">
    <property type="protein sequence ID" value="GBP56633.1"/>
    <property type="molecule type" value="Genomic_DNA"/>
</dbReference>
<gene>
    <name evidence="1" type="ORF">EVAR_33265_1</name>
</gene>